<dbReference type="Gene3D" id="2.50.20.10">
    <property type="entry name" value="Lipoprotein localisation LolA/LolB/LppX"/>
    <property type="match status" value="1"/>
</dbReference>
<accession>A0A0F6WA62</accession>
<keyword evidence="1" id="KW-0732">Signal</keyword>
<dbReference type="Proteomes" id="UP000034883">
    <property type="component" value="Chromosome"/>
</dbReference>
<dbReference type="EMBL" id="CP011125">
    <property type="protein sequence ID" value="AKF11330.1"/>
    <property type="molecule type" value="Genomic_DNA"/>
</dbReference>
<dbReference type="AlphaFoldDB" id="A0A0F6WA62"/>
<gene>
    <name evidence="2" type="ORF">DB32_008479</name>
</gene>
<protein>
    <submittedName>
        <fullName evidence="2">Putative transmembrane protein</fullName>
    </submittedName>
</protein>
<dbReference type="InterPro" id="IPR004564">
    <property type="entry name" value="OM_lipoprot_carrier_LolA-like"/>
</dbReference>
<keyword evidence="2" id="KW-0812">Transmembrane</keyword>
<sequence>MLVASVTSAQQGAPSLDAILASFRGVEGMELRFREEKRIALLSVPAISEGTVHYMRPGRLARRTTSPSPQVVLIDGDELRMSEGGRVERIDLAAQPVVRSFVDTFSELLRGDRAALERVYRVQFTPREGANWTLTLAPRASPLDRFLREIRFEGEGTSLRTMVMTEVSGDVTTTTFSDVNTRRRYTAAEAARVFSLQ</sequence>
<dbReference type="STRING" id="927083.DB32_008479"/>
<organism evidence="2 3">
    <name type="scientific">Sandaracinus amylolyticus</name>
    <dbReference type="NCBI Taxonomy" id="927083"/>
    <lineage>
        <taxon>Bacteria</taxon>
        <taxon>Pseudomonadati</taxon>
        <taxon>Myxococcota</taxon>
        <taxon>Polyangia</taxon>
        <taxon>Polyangiales</taxon>
        <taxon>Sandaracinaceae</taxon>
        <taxon>Sandaracinus</taxon>
    </lineage>
</organism>
<dbReference type="KEGG" id="samy:DB32_008479"/>
<name>A0A0F6WA62_9BACT</name>
<reference evidence="2 3" key="1">
    <citation type="submission" date="2015-03" db="EMBL/GenBank/DDBJ databases">
        <title>Genome assembly of Sandaracinus amylolyticus DSM 53668.</title>
        <authorList>
            <person name="Sharma G."/>
            <person name="Subramanian S."/>
        </authorList>
    </citation>
    <scope>NUCLEOTIDE SEQUENCE [LARGE SCALE GENOMIC DNA]</scope>
    <source>
        <strain evidence="2 3">DSM 53668</strain>
    </source>
</reference>
<proteinExistence type="predicted"/>
<evidence type="ECO:0000313" key="2">
    <source>
        <dbReference type="EMBL" id="AKF11330.1"/>
    </source>
</evidence>
<keyword evidence="2" id="KW-0472">Membrane</keyword>
<dbReference type="InterPro" id="IPR029046">
    <property type="entry name" value="LolA/LolB/LppX"/>
</dbReference>
<dbReference type="SUPFAM" id="SSF89392">
    <property type="entry name" value="Prokaryotic lipoproteins and lipoprotein localization factors"/>
    <property type="match status" value="1"/>
</dbReference>
<dbReference type="CDD" id="cd16325">
    <property type="entry name" value="LolA"/>
    <property type="match status" value="1"/>
</dbReference>
<evidence type="ECO:0000313" key="3">
    <source>
        <dbReference type="Proteomes" id="UP000034883"/>
    </source>
</evidence>
<dbReference type="Pfam" id="PF19574">
    <property type="entry name" value="LolA_3"/>
    <property type="match status" value="1"/>
</dbReference>
<keyword evidence="3" id="KW-1185">Reference proteome</keyword>
<evidence type="ECO:0000256" key="1">
    <source>
        <dbReference type="ARBA" id="ARBA00022729"/>
    </source>
</evidence>